<dbReference type="SUPFAM" id="SSF56349">
    <property type="entry name" value="DNA breaking-rejoining enzymes"/>
    <property type="match status" value="1"/>
</dbReference>
<dbReference type="InterPro" id="IPR011010">
    <property type="entry name" value="DNA_brk_join_enz"/>
</dbReference>
<keyword evidence="3" id="KW-0233">DNA recombination</keyword>
<dbReference type="Proteomes" id="UP001596138">
    <property type="component" value="Unassembled WGS sequence"/>
</dbReference>
<comment type="similarity">
    <text evidence="1">Belongs to the 'phage' integrase family.</text>
</comment>
<comment type="caution">
    <text evidence="7">The sequence shown here is derived from an EMBL/GenBank/DDBJ whole genome shotgun (WGS) entry which is preliminary data.</text>
</comment>
<dbReference type="InterPro" id="IPR013762">
    <property type="entry name" value="Integrase-like_cat_sf"/>
</dbReference>
<dbReference type="RefSeq" id="WP_386763980.1">
    <property type="nucleotide sequence ID" value="NZ_JBHSTI010000003.1"/>
</dbReference>
<dbReference type="Pfam" id="PF00589">
    <property type="entry name" value="Phage_integrase"/>
    <property type="match status" value="1"/>
</dbReference>
<reference evidence="8" key="1">
    <citation type="journal article" date="2019" name="Int. J. Syst. Evol. Microbiol.">
        <title>The Global Catalogue of Microorganisms (GCM) 10K type strain sequencing project: providing services to taxonomists for standard genome sequencing and annotation.</title>
        <authorList>
            <consortium name="The Broad Institute Genomics Platform"/>
            <consortium name="The Broad Institute Genome Sequencing Center for Infectious Disease"/>
            <person name="Wu L."/>
            <person name="Ma J."/>
        </authorList>
    </citation>
    <scope>NUCLEOTIDE SEQUENCE [LARGE SCALE GENOMIC DNA]</scope>
    <source>
        <strain evidence="8">CGMCC 4.7317</strain>
    </source>
</reference>
<evidence type="ECO:0000313" key="7">
    <source>
        <dbReference type="EMBL" id="MFC6236931.1"/>
    </source>
</evidence>
<dbReference type="InterPro" id="IPR010998">
    <property type="entry name" value="Integrase_recombinase_N"/>
</dbReference>
<dbReference type="PROSITE" id="PS51898">
    <property type="entry name" value="TYR_RECOMBINASE"/>
    <property type="match status" value="1"/>
</dbReference>
<accession>A0ABW1SWZ4</accession>
<dbReference type="PROSITE" id="PS51900">
    <property type="entry name" value="CB"/>
    <property type="match status" value="1"/>
</dbReference>
<evidence type="ECO:0000259" key="6">
    <source>
        <dbReference type="PROSITE" id="PS51900"/>
    </source>
</evidence>
<organism evidence="7 8">
    <name type="scientific">Longivirga aurantiaca</name>
    <dbReference type="NCBI Taxonomy" id="1837743"/>
    <lineage>
        <taxon>Bacteria</taxon>
        <taxon>Bacillati</taxon>
        <taxon>Actinomycetota</taxon>
        <taxon>Actinomycetes</taxon>
        <taxon>Sporichthyales</taxon>
        <taxon>Sporichthyaceae</taxon>
        <taxon>Longivirga</taxon>
    </lineage>
</organism>
<dbReference type="InterPro" id="IPR050090">
    <property type="entry name" value="Tyrosine_recombinase_XerCD"/>
</dbReference>
<protein>
    <submittedName>
        <fullName evidence="7">Tyrosine-type recombinase/integrase</fullName>
    </submittedName>
</protein>
<gene>
    <name evidence="7" type="ORF">ACFQGU_03510</name>
</gene>
<dbReference type="InterPro" id="IPR044068">
    <property type="entry name" value="CB"/>
</dbReference>
<dbReference type="Pfam" id="PF22022">
    <property type="entry name" value="Phage_int_M"/>
    <property type="match status" value="1"/>
</dbReference>
<sequence length="367" mass="39991">MKVRGRVVADQTFAQRRQAEAWERQQRARIDSSGWVDPALGRATLAELAAQWLPVREPQVERRTFQSDQSALAVHILPTLGKKPIGVIRRTDVEEFARTLVSDKRLSPATATRVLATLKALLSFATRDGRITQNVASDVTVRRAPGRGRDEQAQRARPLTLTALRALYQEQLERSPQADITLVLGLTGLRWGEVAGLRVGDVMIGTSVTGGTTMTLDVSRTVIYDHGGGKASLKPYPKGRRRRSVPVANAAVPLVLARMEGKGHNEPLFSAPGGGLISESNWRRAVGWTTAVGHRPHDLRHTAASLFIAAGADLKSVQSLLGHQSSRTTHDTYGHLLSADHLNSAVRRLDTMIGDEMGTSDPESQPN</sequence>
<dbReference type="InterPro" id="IPR002104">
    <property type="entry name" value="Integrase_catalytic"/>
</dbReference>
<dbReference type="CDD" id="cd01189">
    <property type="entry name" value="INT_ICEBs1_C_like"/>
    <property type="match status" value="1"/>
</dbReference>
<evidence type="ECO:0000313" key="8">
    <source>
        <dbReference type="Proteomes" id="UP001596138"/>
    </source>
</evidence>
<dbReference type="PANTHER" id="PTHR30349:SF64">
    <property type="entry name" value="PROPHAGE INTEGRASE INTD-RELATED"/>
    <property type="match status" value="1"/>
</dbReference>
<evidence type="ECO:0000259" key="5">
    <source>
        <dbReference type="PROSITE" id="PS51898"/>
    </source>
</evidence>
<dbReference type="Gene3D" id="1.10.443.10">
    <property type="entry name" value="Intergrase catalytic core"/>
    <property type="match status" value="1"/>
</dbReference>
<feature type="domain" description="Tyr recombinase" evidence="5">
    <location>
        <begin position="154"/>
        <end position="347"/>
    </location>
</feature>
<evidence type="ECO:0000256" key="1">
    <source>
        <dbReference type="ARBA" id="ARBA00008857"/>
    </source>
</evidence>
<evidence type="ECO:0000256" key="2">
    <source>
        <dbReference type="ARBA" id="ARBA00023125"/>
    </source>
</evidence>
<feature type="domain" description="Core-binding (CB)" evidence="6">
    <location>
        <begin position="43"/>
        <end position="126"/>
    </location>
</feature>
<evidence type="ECO:0000256" key="3">
    <source>
        <dbReference type="ARBA" id="ARBA00023172"/>
    </source>
</evidence>
<dbReference type="Gene3D" id="1.10.150.130">
    <property type="match status" value="1"/>
</dbReference>
<name>A0ABW1SWZ4_9ACTN</name>
<dbReference type="InterPro" id="IPR053876">
    <property type="entry name" value="Phage_int_M"/>
</dbReference>
<keyword evidence="8" id="KW-1185">Reference proteome</keyword>
<evidence type="ECO:0000256" key="4">
    <source>
        <dbReference type="PROSITE-ProRule" id="PRU01248"/>
    </source>
</evidence>
<keyword evidence="2 4" id="KW-0238">DNA-binding</keyword>
<dbReference type="EMBL" id="JBHSTI010000003">
    <property type="protein sequence ID" value="MFC6236931.1"/>
    <property type="molecule type" value="Genomic_DNA"/>
</dbReference>
<proteinExistence type="inferred from homology"/>
<dbReference type="PANTHER" id="PTHR30349">
    <property type="entry name" value="PHAGE INTEGRASE-RELATED"/>
    <property type="match status" value="1"/>
</dbReference>